<reference evidence="2" key="1">
    <citation type="submission" date="2017-03" db="EMBL/GenBank/DDBJ databases">
        <title>Phytopthora megakarya and P. palmivora, two closely related causual agents of cacao black pod achieved similar genome size and gene model numbers by different mechanisms.</title>
        <authorList>
            <person name="Ali S."/>
            <person name="Shao J."/>
            <person name="Larry D.J."/>
            <person name="Kronmiller B."/>
            <person name="Shen D."/>
            <person name="Strem M.D."/>
            <person name="Melnick R.L."/>
            <person name="Guiltinan M.J."/>
            <person name="Tyler B.M."/>
            <person name="Meinhardt L.W."/>
            <person name="Bailey B.A."/>
        </authorList>
    </citation>
    <scope>NUCLEOTIDE SEQUENCE [LARGE SCALE GENOMIC DNA]</scope>
    <source>
        <strain evidence="2">zdho120</strain>
    </source>
</reference>
<comment type="caution">
    <text evidence="1">The sequence shown here is derived from an EMBL/GenBank/DDBJ whole genome shotgun (WGS) entry which is preliminary data.</text>
</comment>
<proteinExistence type="predicted"/>
<name>A0A225WDD0_9STRA</name>
<evidence type="ECO:0000313" key="2">
    <source>
        <dbReference type="Proteomes" id="UP000198211"/>
    </source>
</evidence>
<gene>
    <name evidence="1" type="ORF">PHMEG_00010583</name>
</gene>
<dbReference type="EMBL" id="NBNE01001067">
    <property type="protein sequence ID" value="OWZ15723.1"/>
    <property type="molecule type" value="Genomic_DNA"/>
</dbReference>
<dbReference type="STRING" id="4795.A0A225WDD0"/>
<dbReference type="AlphaFoldDB" id="A0A225WDD0"/>
<dbReference type="CDD" id="cd20336">
    <property type="entry name" value="Rcat_RBR"/>
    <property type="match status" value="1"/>
</dbReference>
<protein>
    <submittedName>
        <fullName evidence="1">Uncharacterized protein</fullName>
    </submittedName>
</protein>
<sequence>MEVIPILEKLESTADEFERVDLLDFEAVDYLDEIEGDQVGAAEVYALEVYQEEIRRMEQIGLDQAVALSFYAKEEYKLLNPRANGLKTDDEDDVVVRTYRTLSCGHLYCKKCIKIRCRMGVRDRSMVPAHCCKREFPSDYVNEALDAVEFETYERFLKEKHWRSLDLQSDLEYAQIEFPSDYVKEALDAVEFETYERFLKDKPWRSLDLQSDLEYAQMVKQNHGVQCPGCGVGVQKISGCNHMQCLNSHEFCFLCTREWKTCGCPT</sequence>
<organism evidence="1 2">
    <name type="scientific">Phytophthora megakarya</name>
    <dbReference type="NCBI Taxonomy" id="4795"/>
    <lineage>
        <taxon>Eukaryota</taxon>
        <taxon>Sar</taxon>
        <taxon>Stramenopiles</taxon>
        <taxon>Oomycota</taxon>
        <taxon>Peronosporomycetes</taxon>
        <taxon>Peronosporales</taxon>
        <taxon>Peronosporaceae</taxon>
        <taxon>Phytophthora</taxon>
    </lineage>
</organism>
<dbReference type="OrthoDB" id="202881at2759"/>
<accession>A0A225WDD0</accession>
<dbReference type="Proteomes" id="UP000198211">
    <property type="component" value="Unassembled WGS sequence"/>
</dbReference>
<evidence type="ECO:0000313" key="1">
    <source>
        <dbReference type="EMBL" id="OWZ15723.1"/>
    </source>
</evidence>
<keyword evidence="2" id="KW-1185">Reference proteome</keyword>
<dbReference type="SUPFAM" id="SSF57850">
    <property type="entry name" value="RING/U-box"/>
    <property type="match status" value="2"/>
</dbReference>
<dbReference type="Gene3D" id="3.30.40.10">
    <property type="entry name" value="Zinc/RING finger domain, C3HC4 (zinc finger)"/>
    <property type="match status" value="1"/>
</dbReference>
<dbReference type="Gene3D" id="1.20.120.1750">
    <property type="match status" value="1"/>
</dbReference>
<dbReference type="InterPro" id="IPR013083">
    <property type="entry name" value="Znf_RING/FYVE/PHD"/>
</dbReference>